<dbReference type="FunFam" id="3.40.109.10:FF:000012">
    <property type="entry name" value="Nitroreductase family protein"/>
    <property type="match status" value="1"/>
</dbReference>
<feature type="domain" description="Nitroreductase" evidence="4">
    <location>
        <begin position="62"/>
        <end position="145"/>
    </location>
</feature>
<evidence type="ECO:0000259" key="4">
    <source>
        <dbReference type="Pfam" id="PF00881"/>
    </source>
</evidence>
<dbReference type="PANTHER" id="PTHR23026">
    <property type="entry name" value="NADPH NITROREDUCTASE"/>
    <property type="match status" value="1"/>
</dbReference>
<sequence>MDTILRRRSIRKYKDKPVPEQVVYELLRAGMNAPSAGNAQPWHFVVIRDRKILDAVPEFHPYSGMIREAPMAILVCGDLREEKYPGYWVQDCSAATQNILLAAQDRGLGTVWLGMYPREERVLAMRKLLGMPEEVIPLSLIPVGYPAEKKGPADRFLPERVHYDGWNKSG</sequence>
<dbReference type="OrthoDB" id="9812105at2"/>
<accession>C0GCP6</accession>
<dbReference type="SUPFAM" id="SSF55469">
    <property type="entry name" value="FMN-dependent nitroreductase-like"/>
    <property type="match status" value="1"/>
</dbReference>
<evidence type="ECO:0000313" key="5">
    <source>
        <dbReference type="EMBL" id="EEG78981.1"/>
    </source>
</evidence>
<reference evidence="5 6" key="1">
    <citation type="submission" date="2009-02" db="EMBL/GenBank/DDBJ databases">
        <title>Sequencing of the draft genome and assembly of Dethiobacter alkaliphilus AHT 1.</title>
        <authorList>
            <consortium name="US DOE Joint Genome Institute (JGI-PGF)"/>
            <person name="Lucas S."/>
            <person name="Copeland A."/>
            <person name="Lapidus A."/>
            <person name="Glavina del Rio T."/>
            <person name="Dalin E."/>
            <person name="Tice H."/>
            <person name="Bruce D."/>
            <person name="Goodwin L."/>
            <person name="Pitluck S."/>
            <person name="Larimer F."/>
            <person name="Land M.L."/>
            <person name="Hauser L."/>
            <person name="Muyzer G."/>
        </authorList>
    </citation>
    <scope>NUCLEOTIDE SEQUENCE [LARGE SCALE GENOMIC DNA]</scope>
    <source>
        <strain evidence="5 6">AHT 1</strain>
    </source>
</reference>
<dbReference type="STRING" id="555088.DealDRAFT_0255"/>
<evidence type="ECO:0000256" key="3">
    <source>
        <dbReference type="ARBA" id="ARBA00023002"/>
    </source>
</evidence>
<keyword evidence="1" id="KW-0285">Flavoprotein</keyword>
<keyword evidence="6" id="KW-1185">Reference proteome</keyword>
<dbReference type="Proteomes" id="UP000006443">
    <property type="component" value="Unassembled WGS sequence"/>
</dbReference>
<evidence type="ECO:0000313" key="6">
    <source>
        <dbReference type="Proteomes" id="UP000006443"/>
    </source>
</evidence>
<proteinExistence type="predicted"/>
<keyword evidence="2" id="KW-0288">FMN</keyword>
<dbReference type="InterPro" id="IPR050627">
    <property type="entry name" value="Nitroreductase/BluB"/>
</dbReference>
<evidence type="ECO:0000256" key="2">
    <source>
        <dbReference type="ARBA" id="ARBA00022643"/>
    </source>
</evidence>
<dbReference type="GO" id="GO:0016491">
    <property type="term" value="F:oxidoreductase activity"/>
    <property type="evidence" value="ECO:0007669"/>
    <property type="project" value="UniProtKB-KW"/>
</dbReference>
<comment type="caution">
    <text evidence="5">The sequence shown here is derived from an EMBL/GenBank/DDBJ whole genome shotgun (WGS) entry which is preliminary data.</text>
</comment>
<dbReference type="Gene3D" id="3.40.109.10">
    <property type="entry name" value="NADH Oxidase"/>
    <property type="match status" value="1"/>
</dbReference>
<keyword evidence="3" id="KW-0560">Oxidoreductase</keyword>
<dbReference type="PANTHER" id="PTHR23026:SF90">
    <property type="entry name" value="IODOTYROSINE DEIODINASE 1"/>
    <property type="match status" value="1"/>
</dbReference>
<dbReference type="CDD" id="cd02150">
    <property type="entry name" value="nitroreductase"/>
    <property type="match status" value="1"/>
</dbReference>
<name>C0GCP6_DETAL</name>
<dbReference type="InterPro" id="IPR029479">
    <property type="entry name" value="Nitroreductase"/>
</dbReference>
<evidence type="ECO:0000256" key="1">
    <source>
        <dbReference type="ARBA" id="ARBA00022630"/>
    </source>
</evidence>
<gene>
    <name evidence="5" type="ORF">DealDRAFT_0255</name>
</gene>
<dbReference type="Pfam" id="PF00881">
    <property type="entry name" value="Nitroreductase"/>
    <property type="match status" value="2"/>
</dbReference>
<dbReference type="AlphaFoldDB" id="C0GCP6"/>
<protein>
    <submittedName>
        <fullName evidence="5">Nitroreductase</fullName>
    </submittedName>
</protein>
<dbReference type="RefSeq" id="WP_008514095.1">
    <property type="nucleotide sequence ID" value="NZ_ACJM01000001.1"/>
</dbReference>
<dbReference type="EMBL" id="ACJM01000001">
    <property type="protein sequence ID" value="EEG78981.1"/>
    <property type="molecule type" value="Genomic_DNA"/>
</dbReference>
<organism evidence="5 6">
    <name type="scientific">Dethiobacter alkaliphilus AHT 1</name>
    <dbReference type="NCBI Taxonomy" id="555088"/>
    <lineage>
        <taxon>Bacteria</taxon>
        <taxon>Bacillati</taxon>
        <taxon>Bacillota</taxon>
        <taxon>Dethiobacteria</taxon>
        <taxon>Dethiobacterales</taxon>
        <taxon>Dethiobacteraceae</taxon>
        <taxon>Dethiobacter</taxon>
    </lineage>
</organism>
<dbReference type="InterPro" id="IPR000415">
    <property type="entry name" value="Nitroreductase-like"/>
</dbReference>
<dbReference type="eggNOG" id="COG0778">
    <property type="taxonomic scope" value="Bacteria"/>
</dbReference>
<feature type="domain" description="Nitroreductase" evidence="4">
    <location>
        <begin position="4"/>
        <end position="54"/>
    </location>
</feature>